<dbReference type="EMBL" id="QGDI01000003">
    <property type="protein sequence ID" value="PWJ14165.1"/>
    <property type="molecule type" value="Genomic_DNA"/>
</dbReference>
<sequence length="159" mass="17882">MNNVIKRVSAFVMAFTLLGTGTVITKNILPKSDTTIVADAAVHPEYSNGYTPDDQEFWYGAPVGYENFYIGSYGTKVAWIQKAIKYLVGYPMPIDGSYGNQTYQAVSYFQKLVNTLMKKRGYYPFQPLTVDGVYGPNTHFAMKEMLKNGDKFGIQHCGW</sequence>
<evidence type="ECO:0000259" key="1">
    <source>
        <dbReference type="Pfam" id="PF01471"/>
    </source>
</evidence>
<comment type="caution">
    <text evidence="2">The sequence shown here is derived from an EMBL/GenBank/DDBJ whole genome shotgun (WGS) entry which is preliminary data.</text>
</comment>
<feature type="domain" description="Peptidoglycan binding-like" evidence="1">
    <location>
        <begin position="74"/>
        <end position="111"/>
    </location>
</feature>
<organism evidence="2 3">
    <name type="scientific">Ruminococcus flavefaciens</name>
    <dbReference type="NCBI Taxonomy" id="1265"/>
    <lineage>
        <taxon>Bacteria</taxon>
        <taxon>Bacillati</taxon>
        <taxon>Bacillota</taxon>
        <taxon>Clostridia</taxon>
        <taxon>Eubacteriales</taxon>
        <taxon>Oscillospiraceae</taxon>
        <taxon>Ruminococcus</taxon>
    </lineage>
</organism>
<proteinExistence type="predicted"/>
<dbReference type="InterPro" id="IPR036365">
    <property type="entry name" value="PGBD-like_sf"/>
</dbReference>
<accession>A0A315Y1K5</accession>
<dbReference type="InterPro" id="IPR036366">
    <property type="entry name" value="PGBDSf"/>
</dbReference>
<dbReference type="Gene3D" id="1.10.101.10">
    <property type="entry name" value="PGBD-like superfamily/PGBD"/>
    <property type="match status" value="1"/>
</dbReference>
<evidence type="ECO:0000313" key="2">
    <source>
        <dbReference type="EMBL" id="PWJ14165.1"/>
    </source>
</evidence>
<dbReference type="SUPFAM" id="SSF47090">
    <property type="entry name" value="PGBD-like"/>
    <property type="match status" value="1"/>
</dbReference>
<dbReference type="InterPro" id="IPR002477">
    <property type="entry name" value="Peptidoglycan-bd-like"/>
</dbReference>
<protein>
    <submittedName>
        <fullName evidence="2">Putative peptidoglycan binding protein</fullName>
    </submittedName>
</protein>
<dbReference type="Pfam" id="PF01471">
    <property type="entry name" value="PG_binding_1"/>
    <property type="match status" value="1"/>
</dbReference>
<gene>
    <name evidence="2" type="ORF">IE37_01099</name>
</gene>
<dbReference type="Proteomes" id="UP000245720">
    <property type="component" value="Unassembled WGS sequence"/>
</dbReference>
<dbReference type="AlphaFoldDB" id="A0A315Y1K5"/>
<dbReference type="RefSeq" id="WP_109725933.1">
    <property type="nucleotide sequence ID" value="NZ_QGDI01000003.1"/>
</dbReference>
<reference evidence="2 3" key="1">
    <citation type="submission" date="2018-05" db="EMBL/GenBank/DDBJ databases">
        <title>The Hungate 1000. A catalogue of reference genomes from the rumen microbiome.</title>
        <authorList>
            <person name="Kelly W."/>
        </authorList>
    </citation>
    <scope>NUCLEOTIDE SEQUENCE [LARGE SCALE GENOMIC DNA]</scope>
    <source>
        <strain evidence="2 3">SAb67</strain>
    </source>
</reference>
<evidence type="ECO:0000313" key="3">
    <source>
        <dbReference type="Proteomes" id="UP000245720"/>
    </source>
</evidence>
<dbReference type="OrthoDB" id="1829148at2"/>
<name>A0A315Y1K5_RUMFL</name>